<name>A0ABN8JY47_9HYPH</name>
<dbReference type="Proteomes" id="UP001153050">
    <property type="component" value="Unassembled WGS sequence"/>
</dbReference>
<keyword evidence="2" id="KW-1185">Reference proteome</keyword>
<protein>
    <submittedName>
        <fullName evidence="1">Uncharacterized protein</fullName>
    </submittedName>
</protein>
<dbReference type="EMBL" id="CAKXZT010000131">
    <property type="protein sequence ID" value="CAH2402947.1"/>
    <property type="molecule type" value="Genomic_DNA"/>
</dbReference>
<gene>
    <name evidence="1" type="ORF">MES5069_360081</name>
</gene>
<proteinExistence type="predicted"/>
<sequence>MRHDECVETKIIRAMAEAVGN</sequence>
<evidence type="ECO:0000313" key="1">
    <source>
        <dbReference type="EMBL" id="CAH2402947.1"/>
    </source>
</evidence>
<organism evidence="1 2">
    <name type="scientific">Mesorhizobium escarrei</name>
    <dbReference type="NCBI Taxonomy" id="666018"/>
    <lineage>
        <taxon>Bacteria</taxon>
        <taxon>Pseudomonadati</taxon>
        <taxon>Pseudomonadota</taxon>
        <taxon>Alphaproteobacteria</taxon>
        <taxon>Hyphomicrobiales</taxon>
        <taxon>Phyllobacteriaceae</taxon>
        <taxon>Mesorhizobium</taxon>
    </lineage>
</organism>
<comment type="caution">
    <text evidence="1">The sequence shown here is derived from an EMBL/GenBank/DDBJ whole genome shotgun (WGS) entry which is preliminary data.</text>
</comment>
<evidence type="ECO:0000313" key="2">
    <source>
        <dbReference type="Proteomes" id="UP001153050"/>
    </source>
</evidence>
<accession>A0ABN8JY47</accession>
<reference evidence="1 2" key="1">
    <citation type="submission" date="2022-03" db="EMBL/GenBank/DDBJ databases">
        <authorList>
            <person name="Brunel B."/>
        </authorList>
    </citation>
    <scope>NUCLEOTIDE SEQUENCE [LARGE SCALE GENOMIC DNA]</scope>
    <source>
        <strain evidence="1">STM5069sample</strain>
    </source>
</reference>